<dbReference type="Proteomes" id="UP001170717">
    <property type="component" value="Unassembled WGS sequence"/>
</dbReference>
<dbReference type="NCBIfam" id="TIGR02532">
    <property type="entry name" value="IV_pilin_GFxxxE"/>
    <property type="match status" value="1"/>
</dbReference>
<dbReference type="EMBL" id="JAUOQI010000005">
    <property type="protein sequence ID" value="MDO6577424.1"/>
    <property type="molecule type" value="Genomic_DNA"/>
</dbReference>
<dbReference type="KEGG" id="asq:AVL57_02605"/>
<protein>
    <submittedName>
        <fullName evidence="3">Type II secretion system protein</fullName>
    </submittedName>
</protein>
<sequence>MQQRGFTLIELVIVIVILGILAVTAAPRFVGFQTDARIATLEGVEGALISATEAIHAKAIIAGATASSNTTITVNGTDINVRYGYPYSTYFDDNNNTTTVQLDSYMNLDIRAVNTTADQGTTDWYVSANGTWARIYPDGFEGANCFVEYRNATAGGSPTITLTSTAC</sequence>
<proteinExistence type="predicted"/>
<dbReference type="GeneID" id="83260260"/>
<name>A0AAW7Z1V5_9ALTE</name>
<evidence type="ECO:0000313" key="3">
    <source>
        <dbReference type="EMBL" id="MDO6577424.1"/>
    </source>
</evidence>
<dbReference type="AlphaFoldDB" id="A0AAW7Z1V5"/>
<keyword evidence="1" id="KW-0812">Transmembrane</keyword>
<organism evidence="3 5">
    <name type="scientific">Alteromonas stellipolaris</name>
    <dbReference type="NCBI Taxonomy" id="233316"/>
    <lineage>
        <taxon>Bacteria</taxon>
        <taxon>Pseudomonadati</taxon>
        <taxon>Pseudomonadota</taxon>
        <taxon>Gammaproteobacteria</taxon>
        <taxon>Alteromonadales</taxon>
        <taxon>Alteromonadaceae</taxon>
        <taxon>Alteromonas/Salinimonas group</taxon>
        <taxon>Alteromonas</taxon>
    </lineage>
</organism>
<dbReference type="InterPro" id="IPR045584">
    <property type="entry name" value="Pilin-like"/>
</dbReference>
<keyword evidence="4" id="KW-1185">Reference proteome</keyword>
<evidence type="ECO:0000313" key="2">
    <source>
        <dbReference type="EMBL" id="AMJ72964.1"/>
    </source>
</evidence>
<evidence type="ECO:0000313" key="5">
    <source>
        <dbReference type="Proteomes" id="UP001170717"/>
    </source>
</evidence>
<feature type="transmembrane region" description="Helical" evidence="1">
    <location>
        <begin position="6"/>
        <end position="27"/>
    </location>
</feature>
<dbReference type="Proteomes" id="UP000056750">
    <property type="component" value="Chromosome"/>
</dbReference>
<dbReference type="Pfam" id="PF07963">
    <property type="entry name" value="N_methyl"/>
    <property type="match status" value="1"/>
</dbReference>
<keyword evidence="1" id="KW-1133">Transmembrane helix</keyword>
<dbReference type="SUPFAM" id="SSF54523">
    <property type="entry name" value="Pili subunits"/>
    <property type="match status" value="1"/>
</dbReference>
<evidence type="ECO:0000256" key="1">
    <source>
        <dbReference type="SAM" id="Phobius"/>
    </source>
</evidence>
<reference evidence="3" key="2">
    <citation type="submission" date="2023-07" db="EMBL/GenBank/DDBJ databases">
        <title>Genome content predicts the carbon catabolic preferences of heterotrophic bacteria.</title>
        <authorList>
            <person name="Gralka M."/>
        </authorList>
    </citation>
    <scope>NUCLEOTIDE SEQUENCE</scope>
    <source>
        <strain evidence="3">F2M12</strain>
    </source>
</reference>
<dbReference type="Gene3D" id="3.30.700.10">
    <property type="entry name" value="Glycoprotein, Type 4 Pilin"/>
    <property type="match status" value="1"/>
</dbReference>
<reference evidence="2 4" key="1">
    <citation type="submission" date="2015-12" db="EMBL/GenBank/DDBJ databases">
        <title>Intraspecies pangenome expansion in the marine bacterium Alteromonas.</title>
        <authorList>
            <person name="Lopez-Perez M."/>
            <person name="Rodriguez-Valera F."/>
        </authorList>
    </citation>
    <scope>NUCLEOTIDE SEQUENCE [LARGE SCALE GENOMIC DNA]</scope>
    <source>
        <strain evidence="2 4">LMG 21861</strain>
    </source>
</reference>
<gene>
    <name evidence="2" type="ORF">AVL57_02605</name>
    <name evidence="3" type="ORF">Q4527_08470</name>
</gene>
<dbReference type="InterPro" id="IPR012902">
    <property type="entry name" value="N_methyl_site"/>
</dbReference>
<dbReference type="EMBL" id="CP013926">
    <property type="protein sequence ID" value="AMJ72964.1"/>
    <property type="molecule type" value="Genomic_DNA"/>
</dbReference>
<dbReference type="RefSeq" id="WP_057794583.1">
    <property type="nucleotide sequence ID" value="NZ_CANLMS010000004.1"/>
</dbReference>
<accession>A0AAW7Z1V5</accession>
<keyword evidence="1" id="KW-0472">Membrane</keyword>
<evidence type="ECO:0000313" key="4">
    <source>
        <dbReference type="Proteomes" id="UP000056750"/>
    </source>
</evidence>
<dbReference type="PROSITE" id="PS00409">
    <property type="entry name" value="PROKAR_NTER_METHYL"/>
    <property type="match status" value="1"/>
</dbReference>